<evidence type="ECO:0000256" key="1">
    <source>
        <dbReference type="SAM" id="SignalP"/>
    </source>
</evidence>
<dbReference type="AlphaFoldDB" id="A0A2M3ZMZ2"/>
<reference evidence="2" key="1">
    <citation type="submission" date="2018-01" db="EMBL/GenBank/DDBJ databases">
        <title>An insight into the sialome of Amazonian anophelines.</title>
        <authorList>
            <person name="Ribeiro J.M."/>
            <person name="Scarpassa V."/>
            <person name="Calvo E."/>
        </authorList>
    </citation>
    <scope>NUCLEOTIDE SEQUENCE</scope>
    <source>
        <tissue evidence="2">Salivary glands</tissue>
    </source>
</reference>
<feature type="chain" id="PRO_5014999045" evidence="1">
    <location>
        <begin position="26"/>
        <end position="122"/>
    </location>
</feature>
<keyword evidence="1" id="KW-0732">Signal</keyword>
<evidence type="ECO:0000313" key="2">
    <source>
        <dbReference type="EMBL" id="MBW29901.1"/>
    </source>
</evidence>
<proteinExistence type="predicted"/>
<accession>A0A2M3ZMZ2</accession>
<name>A0A2M3ZMZ2_9DIPT</name>
<protein>
    <submittedName>
        <fullName evidence="2">Putative secreted peptide</fullName>
    </submittedName>
</protein>
<organism evidence="2">
    <name type="scientific">Anopheles braziliensis</name>
    <dbReference type="NCBI Taxonomy" id="58242"/>
    <lineage>
        <taxon>Eukaryota</taxon>
        <taxon>Metazoa</taxon>
        <taxon>Ecdysozoa</taxon>
        <taxon>Arthropoda</taxon>
        <taxon>Hexapoda</taxon>
        <taxon>Insecta</taxon>
        <taxon>Pterygota</taxon>
        <taxon>Neoptera</taxon>
        <taxon>Endopterygota</taxon>
        <taxon>Diptera</taxon>
        <taxon>Nematocera</taxon>
        <taxon>Culicoidea</taxon>
        <taxon>Culicidae</taxon>
        <taxon>Anophelinae</taxon>
        <taxon>Anopheles</taxon>
    </lineage>
</organism>
<feature type="signal peptide" evidence="1">
    <location>
        <begin position="1"/>
        <end position="25"/>
    </location>
</feature>
<dbReference type="EMBL" id="GGFM01009150">
    <property type="protein sequence ID" value="MBW29901.1"/>
    <property type="molecule type" value="Transcribed_RNA"/>
</dbReference>
<sequence length="122" mass="14229">MLLLLLWMLLLLLLLLLRLLRVEIATDVGIADAAGRFDRPPVGLRIDDHLLRVHAVRCVRGVQRIQYRPHVLIDLETFRQSRFIAHRTPPVTTLAVERQIRLQIEALNVLTVVTTRWQRYPL</sequence>